<feature type="transmembrane region" description="Helical" evidence="7">
    <location>
        <begin position="43"/>
        <end position="68"/>
    </location>
</feature>
<dbReference type="PANTHER" id="PTHR43663:SF1">
    <property type="entry name" value="CHROMATE TRANSPORTER"/>
    <property type="match status" value="1"/>
</dbReference>
<keyword evidence="5 7" id="KW-1133">Transmembrane helix</keyword>
<keyword evidence="6 7" id="KW-0472">Membrane</keyword>
<feature type="transmembrane region" description="Helical" evidence="7">
    <location>
        <begin position="74"/>
        <end position="97"/>
    </location>
</feature>
<dbReference type="InterPro" id="IPR052518">
    <property type="entry name" value="CHR_Transporter"/>
</dbReference>
<dbReference type="GO" id="GO:0005886">
    <property type="term" value="C:plasma membrane"/>
    <property type="evidence" value="ECO:0007669"/>
    <property type="project" value="UniProtKB-SubCell"/>
</dbReference>
<dbReference type="GO" id="GO:0015109">
    <property type="term" value="F:chromate transmembrane transporter activity"/>
    <property type="evidence" value="ECO:0007669"/>
    <property type="project" value="InterPro"/>
</dbReference>
<evidence type="ECO:0000256" key="2">
    <source>
        <dbReference type="ARBA" id="ARBA00005262"/>
    </source>
</evidence>
<feature type="transmembrane region" description="Helical" evidence="7">
    <location>
        <begin position="6"/>
        <end position="31"/>
    </location>
</feature>
<dbReference type="PANTHER" id="PTHR43663">
    <property type="entry name" value="CHROMATE TRANSPORT PROTEIN-RELATED"/>
    <property type="match status" value="1"/>
</dbReference>
<protein>
    <submittedName>
        <fullName evidence="8">Chromate transporter</fullName>
    </submittedName>
</protein>
<evidence type="ECO:0000313" key="8">
    <source>
        <dbReference type="EMBL" id="KEJ92050.1"/>
    </source>
</evidence>
<evidence type="ECO:0000256" key="4">
    <source>
        <dbReference type="ARBA" id="ARBA00022692"/>
    </source>
</evidence>
<name>A0A073IR94_9BACT</name>
<comment type="caution">
    <text evidence="8">The sequence shown here is derived from an EMBL/GenBank/DDBJ whole genome shotgun (WGS) entry which is preliminary data.</text>
</comment>
<evidence type="ECO:0000256" key="6">
    <source>
        <dbReference type="ARBA" id="ARBA00023136"/>
    </source>
</evidence>
<evidence type="ECO:0000256" key="1">
    <source>
        <dbReference type="ARBA" id="ARBA00004651"/>
    </source>
</evidence>
<feature type="transmembrane region" description="Helical" evidence="7">
    <location>
        <begin position="172"/>
        <end position="191"/>
    </location>
</feature>
<keyword evidence="3" id="KW-1003">Cell membrane</keyword>
<dbReference type="Pfam" id="PF02417">
    <property type="entry name" value="Chromate_transp"/>
    <property type="match status" value="1"/>
</dbReference>
<dbReference type="EMBL" id="JMKI01000036">
    <property type="protein sequence ID" value="KEJ92050.1"/>
    <property type="molecule type" value="Genomic_DNA"/>
</dbReference>
<keyword evidence="9" id="KW-1185">Reference proteome</keyword>
<proteinExistence type="inferred from homology"/>
<evidence type="ECO:0000256" key="5">
    <source>
        <dbReference type="ARBA" id="ARBA00022989"/>
    </source>
</evidence>
<dbReference type="Proteomes" id="UP000027665">
    <property type="component" value="Unassembled WGS sequence"/>
</dbReference>
<accession>A0A073IR94</accession>
<dbReference type="OrthoDB" id="9788907at2"/>
<dbReference type="PATRIC" id="fig|2754.20.peg.2010"/>
<dbReference type="STRING" id="2754.EH55_06630"/>
<sequence>MLLLNLFYEFFKVGLFAVGGGLATLPFLYALSAKSGWFTPTDVANMIAVAESTPGAIGVNMATFAGFITAGAPGAAAATLGLILPSIVVVLLVANLLENFHENVVVKDAFYGLRPASIALLCAAGVKVFAAAMLSFDKFCAPVSFSALASALNWKAIVFGIILYAAQKRLKWSFVSFIVISAAVGIIFKFSC</sequence>
<organism evidence="8 9">
    <name type="scientific">Synergistes jonesii</name>
    <dbReference type="NCBI Taxonomy" id="2754"/>
    <lineage>
        <taxon>Bacteria</taxon>
        <taxon>Thermotogati</taxon>
        <taxon>Synergistota</taxon>
        <taxon>Synergistia</taxon>
        <taxon>Synergistales</taxon>
        <taxon>Synergistaceae</taxon>
        <taxon>Synergistes</taxon>
    </lineage>
</organism>
<reference evidence="8 9" key="1">
    <citation type="submission" date="2014-04" db="EMBL/GenBank/DDBJ databases">
        <title>Draft Genome Sequence of Synergistes jonesii.</title>
        <authorList>
            <person name="Coil D.A."/>
            <person name="Eisen J.A."/>
            <person name="Holland-Moritz H.E."/>
        </authorList>
    </citation>
    <scope>NUCLEOTIDE SEQUENCE [LARGE SCALE GENOMIC DNA]</scope>
    <source>
        <strain evidence="8 9">78-1</strain>
    </source>
</reference>
<evidence type="ECO:0000256" key="3">
    <source>
        <dbReference type="ARBA" id="ARBA00022475"/>
    </source>
</evidence>
<evidence type="ECO:0000256" key="7">
    <source>
        <dbReference type="SAM" id="Phobius"/>
    </source>
</evidence>
<keyword evidence="4 7" id="KW-0812">Transmembrane</keyword>
<dbReference type="eggNOG" id="COG2059">
    <property type="taxonomic scope" value="Bacteria"/>
</dbReference>
<evidence type="ECO:0000313" key="9">
    <source>
        <dbReference type="Proteomes" id="UP000027665"/>
    </source>
</evidence>
<feature type="transmembrane region" description="Helical" evidence="7">
    <location>
        <begin position="118"/>
        <end position="136"/>
    </location>
</feature>
<dbReference type="AlphaFoldDB" id="A0A073IR94"/>
<comment type="similarity">
    <text evidence="2">Belongs to the chromate ion transporter (CHR) (TC 2.A.51) family.</text>
</comment>
<comment type="subcellular location">
    <subcellularLocation>
        <location evidence="1">Cell membrane</location>
        <topology evidence="1">Multi-pass membrane protein</topology>
    </subcellularLocation>
</comment>
<feature type="transmembrane region" description="Helical" evidence="7">
    <location>
        <begin position="142"/>
        <end position="165"/>
    </location>
</feature>
<dbReference type="InterPro" id="IPR003370">
    <property type="entry name" value="Chromate_transpt"/>
</dbReference>
<gene>
    <name evidence="8" type="ORF">EH55_06630</name>
</gene>